<dbReference type="InterPro" id="IPR003441">
    <property type="entry name" value="NAC-dom"/>
</dbReference>
<comment type="similarity">
    <text evidence="1">Belongs to the chloroplast-specific ribosomal protein cS23 family.</text>
</comment>
<reference evidence="9" key="1">
    <citation type="submission" date="2020-08" db="EMBL/GenBank/DDBJ databases">
        <title>Plant Genome Project.</title>
        <authorList>
            <person name="Zhang R.-G."/>
        </authorList>
    </citation>
    <scope>NUCLEOTIDE SEQUENCE</scope>
    <source>
        <strain evidence="9">WSP0</strain>
        <tissue evidence="9">Leaf</tissue>
    </source>
</reference>
<keyword evidence="4" id="KW-0238">DNA-binding</keyword>
<dbReference type="InterPro" id="IPR006924">
    <property type="entry name" value="Ribosomal_cS23-like"/>
</dbReference>
<protein>
    <recommendedName>
        <fullName evidence="8">NAC domain-containing protein</fullName>
    </recommendedName>
</protein>
<dbReference type="AlphaFoldDB" id="A0AAV6IGU4"/>
<accession>A0AAV6IGU4</accession>
<evidence type="ECO:0000256" key="4">
    <source>
        <dbReference type="ARBA" id="ARBA00023125"/>
    </source>
</evidence>
<dbReference type="GO" id="GO:0003677">
    <property type="term" value="F:DNA binding"/>
    <property type="evidence" value="ECO:0007669"/>
    <property type="project" value="UniProtKB-KW"/>
</dbReference>
<dbReference type="GO" id="GO:0006412">
    <property type="term" value="P:translation"/>
    <property type="evidence" value="ECO:0007669"/>
    <property type="project" value="InterPro"/>
</dbReference>
<evidence type="ECO:0000256" key="1">
    <source>
        <dbReference type="ARBA" id="ARBA00008561"/>
    </source>
</evidence>
<dbReference type="Gene3D" id="2.170.150.80">
    <property type="entry name" value="NAC domain"/>
    <property type="match status" value="1"/>
</dbReference>
<keyword evidence="10" id="KW-1185">Reference proteome</keyword>
<name>A0AAV6IGU4_9ERIC</name>
<organism evidence="9 10">
    <name type="scientific">Rhododendron griersonianum</name>
    <dbReference type="NCBI Taxonomy" id="479676"/>
    <lineage>
        <taxon>Eukaryota</taxon>
        <taxon>Viridiplantae</taxon>
        <taxon>Streptophyta</taxon>
        <taxon>Embryophyta</taxon>
        <taxon>Tracheophyta</taxon>
        <taxon>Spermatophyta</taxon>
        <taxon>Magnoliopsida</taxon>
        <taxon>eudicotyledons</taxon>
        <taxon>Gunneridae</taxon>
        <taxon>Pentapetalae</taxon>
        <taxon>asterids</taxon>
        <taxon>Ericales</taxon>
        <taxon>Ericaceae</taxon>
        <taxon>Ericoideae</taxon>
        <taxon>Rhodoreae</taxon>
        <taxon>Rhododendron</taxon>
    </lineage>
</organism>
<keyword evidence="7" id="KW-0687">Ribonucleoprotein</keyword>
<dbReference type="GO" id="GO:0006355">
    <property type="term" value="P:regulation of DNA-templated transcription"/>
    <property type="evidence" value="ECO:0007669"/>
    <property type="project" value="InterPro"/>
</dbReference>
<evidence type="ECO:0000256" key="3">
    <source>
        <dbReference type="ARBA" id="ARBA00023015"/>
    </source>
</evidence>
<dbReference type="GO" id="GO:0005840">
    <property type="term" value="C:ribosome"/>
    <property type="evidence" value="ECO:0007669"/>
    <property type="project" value="UniProtKB-KW"/>
</dbReference>
<dbReference type="PANTHER" id="PTHR35108:SF12">
    <property type="entry name" value="SMALL RIBOSOMAL SUBUNIT PROTEIN CS23Y"/>
    <property type="match status" value="1"/>
</dbReference>
<dbReference type="PANTHER" id="PTHR35108">
    <property type="entry name" value="30S RIBOSOMAL PROTEIN 3, CHLOROPLASTIC"/>
    <property type="match status" value="1"/>
</dbReference>
<evidence type="ECO:0000313" key="10">
    <source>
        <dbReference type="Proteomes" id="UP000823749"/>
    </source>
</evidence>
<dbReference type="PROSITE" id="PS51005">
    <property type="entry name" value="NAC"/>
    <property type="match status" value="1"/>
</dbReference>
<dbReference type="InterPro" id="IPR036093">
    <property type="entry name" value="NAC_dom_sf"/>
</dbReference>
<keyword evidence="3" id="KW-0805">Transcription regulation</keyword>
<evidence type="ECO:0000256" key="6">
    <source>
        <dbReference type="ARBA" id="ARBA00023242"/>
    </source>
</evidence>
<comment type="caution">
    <text evidence="9">The sequence shown here is derived from an EMBL/GenBank/DDBJ whole genome shotgun (WGS) entry which is preliminary data.</text>
</comment>
<sequence>MIIPTGYVFRPTDEELLIHYLERKCKHLSLPCNVVFERQIYGVGDKAPWQIFTKDDPWTENTVYVFTRLIKVTKKGERVARTAGCGTWHGETGLEYVTDDEGGVIGSKKTLCFRINNEPGVIDEEGERKGHWIMHEYSLSGGKSSAGNGEYVLCRIRRVDKDPKKSVMKAKNVEAGSVDDDVAVPKPAKRARTECSLDGSKSSTGKGEYVLCKIKSNDSRFTKKSVRKAKNVESGSVDDDVVVRKPAKRARTEFVPEQKLDCDIAAELETEVVLLSEDLFAQEPGYMMGGDPNLMFDLEEFVALLEEEKQGSYSPRHCNSAAPVRSDHTTVISNPNFNIAAKYFEELEPVVEQQQGFPLDCDAFGNIYSTTEVVPSGLPSVPEMTQPPKSFDDEWNQNQTILDQKAATEKNISSLVIASVREFLRYFRLVKNSQNGDLCGVWGLPVWLHARLGVFSLVKLGVVVKPMQKPRLVLKFMWMEKNIGLAIDQLIPGHGSIPLSPYYFWPRKDAWDELKILLESKPWISQRQTVILLNQATDVINLWQQSADDHS</sequence>
<keyword evidence="6" id="KW-0539">Nucleus</keyword>
<evidence type="ECO:0000256" key="7">
    <source>
        <dbReference type="ARBA" id="ARBA00023274"/>
    </source>
</evidence>
<dbReference type="InterPro" id="IPR038447">
    <property type="entry name" value="PSRP-3/Ycf65_sf"/>
</dbReference>
<evidence type="ECO:0000256" key="2">
    <source>
        <dbReference type="ARBA" id="ARBA00022980"/>
    </source>
</evidence>
<keyword evidence="5" id="KW-0804">Transcription</keyword>
<dbReference type="Pfam" id="PF02365">
    <property type="entry name" value="NAM"/>
    <property type="match status" value="1"/>
</dbReference>
<gene>
    <name evidence="9" type="ORF">RHGRI_028720</name>
</gene>
<evidence type="ECO:0000256" key="5">
    <source>
        <dbReference type="ARBA" id="ARBA00023163"/>
    </source>
</evidence>
<dbReference type="EMBL" id="JACTNZ010000010">
    <property type="protein sequence ID" value="KAG5527881.1"/>
    <property type="molecule type" value="Genomic_DNA"/>
</dbReference>
<proteinExistence type="inferred from homology"/>
<dbReference type="SUPFAM" id="SSF101941">
    <property type="entry name" value="NAC domain"/>
    <property type="match status" value="1"/>
</dbReference>
<dbReference type="Proteomes" id="UP000823749">
    <property type="component" value="Chromosome 10"/>
</dbReference>
<dbReference type="Pfam" id="PF04839">
    <property type="entry name" value="PSRP-3_Ycf65"/>
    <property type="match status" value="1"/>
</dbReference>
<dbReference type="Gene3D" id="3.30.390.140">
    <property type="match status" value="1"/>
</dbReference>
<keyword evidence="2" id="KW-0689">Ribosomal protein</keyword>
<evidence type="ECO:0000313" key="9">
    <source>
        <dbReference type="EMBL" id="KAG5527881.1"/>
    </source>
</evidence>
<feature type="domain" description="NAC" evidence="8">
    <location>
        <begin position="3"/>
        <end position="159"/>
    </location>
</feature>
<dbReference type="GO" id="GO:0003735">
    <property type="term" value="F:structural constituent of ribosome"/>
    <property type="evidence" value="ECO:0007669"/>
    <property type="project" value="InterPro"/>
</dbReference>
<dbReference type="GO" id="GO:1990904">
    <property type="term" value="C:ribonucleoprotein complex"/>
    <property type="evidence" value="ECO:0007669"/>
    <property type="project" value="UniProtKB-KW"/>
</dbReference>
<evidence type="ECO:0000259" key="8">
    <source>
        <dbReference type="PROSITE" id="PS51005"/>
    </source>
</evidence>